<proteinExistence type="predicted"/>
<dbReference type="AlphaFoldDB" id="A0A0F9A3H2"/>
<accession>A0A0F9A3H2</accession>
<comment type="caution">
    <text evidence="1">The sequence shown here is derived from an EMBL/GenBank/DDBJ whole genome shotgun (WGS) entry which is preliminary data.</text>
</comment>
<evidence type="ECO:0000313" key="1">
    <source>
        <dbReference type="EMBL" id="KKL04010.1"/>
    </source>
</evidence>
<reference evidence="1" key="1">
    <citation type="journal article" date="2015" name="Nature">
        <title>Complex archaea that bridge the gap between prokaryotes and eukaryotes.</title>
        <authorList>
            <person name="Spang A."/>
            <person name="Saw J.H."/>
            <person name="Jorgensen S.L."/>
            <person name="Zaremba-Niedzwiedzka K."/>
            <person name="Martijn J."/>
            <person name="Lind A.E."/>
            <person name="van Eijk R."/>
            <person name="Schleper C."/>
            <person name="Guy L."/>
            <person name="Ettema T.J."/>
        </authorList>
    </citation>
    <scope>NUCLEOTIDE SEQUENCE</scope>
</reference>
<dbReference type="EMBL" id="LAZR01044705">
    <property type="protein sequence ID" value="KKL04010.1"/>
    <property type="molecule type" value="Genomic_DNA"/>
</dbReference>
<organism evidence="1">
    <name type="scientific">marine sediment metagenome</name>
    <dbReference type="NCBI Taxonomy" id="412755"/>
    <lineage>
        <taxon>unclassified sequences</taxon>
        <taxon>metagenomes</taxon>
        <taxon>ecological metagenomes</taxon>
    </lineage>
</organism>
<protein>
    <submittedName>
        <fullName evidence="1">Uncharacterized protein</fullName>
    </submittedName>
</protein>
<gene>
    <name evidence="1" type="ORF">LCGC14_2620370</name>
</gene>
<name>A0A0F9A3H2_9ZZZZ</name>
<sequence>TEHPEGPEFAMATMIAFGILTEEPETKITPEEILELLDMRQMPEISKKMKDAMGIVGSNTQDPTEPQAT</sequence>
<feature type="non-terminal residue" evidence="1">
    <location>
        <position position="1"/>
    </location>
</feature>